<dbReference type="Pfam" id="PF00155">
    <property type="entry name" value="Aminotran_1_2"/>
    <property type="match status" value="1"/>
</dbReference>
<dbReference type="InterPro" id="IPR050859">
    <property type="entry name" value="Class-I_PLP-dep_aminotransf"/>
</dbReference>
<evidence type="ECO:0000313" key="7">
    <source>
        <dbReference type="Proteomes" id="UP001499942"/>
    </source>
</evidence>
<dbReference type="SUPFAM" id="SSF53383">
    <property type="entry name" value="PLP-dependent transferases"/>
    <property type="match status" value="1"/>
</dbReference>
<dbReference type="CDD" id="cd00609">
    <property type="entry name" value="AAT_like"/>
    <property type="match status" value="1"/>
</dbReference>
<name>A0ABN3LF55_9ACTN</name>
<protein>
    <submittedName>
        <fullName evidence="6">Valine--pyruvate transaminase</fullName>
    </submittedName>
</protein>
<evidence type="ECO:0000256" key="3">
    <source>
        <dbReference type="ARBA" id="ARBA00022679"/>
    </source>
</evidence>
<dbReference type="EMBL" id="BAAASR010000006">
    <property type="protein sequence ID" value="GAA2482852.1"/>
    <property type="molecule type" value="Genomic_DNA"/>
</dbReference>
<proteinExistence type="predicted"/>
<gene>
    <name evidence="6" type="ORF">GCM10010393_11970</name>
</gene>
<dbReference type="Proteomes" id="UP001499942">
    <property type="component" value="Unassembled WGS sequence"/>
</dbReference>
<dbReference type="RefSeq" id="WP_344357299.1">
    <property type="nucleotide sequence ID" value="NZ_BAAASR010000006.1"/>
</dbReference>
<accession>A0ABN3LF55</accession>
<comment type="caution">
    <text evidence="6">The sequence shown here is derived from an EMBL/GenBank/DDBJ whole genome shotgun (WGS) entry which is preliminary data.</text>
</comment>
<dbReference type="InterPro" id="IPR015421">
    <property type="entry name" value="PyrdxlP-dep_Trfase_major"/>
</dbReference>
<evidence type="ECO:0000256" key="2">
    <source>
        <dbReference type="ARBA" id="ARBA00022576"/>
    </source>
</evidence>
<dbReference type="NCBIfam" id="NF006967">
    <property type="entry name" value="PRK09440.1-5"/>
    <property type="match status" value="1"/>
</dbReference>
<feature type="domain" description="Aminotransferase class I/classII large" evidence="5">
    <location>
        <begin position="36"/>
        <end position="407"/>
    </location>
</feature>
<dbReference type="Gene3D" id="3.40.640.10">
    <property type="entry name" value="Type I PLP-dependent aspartate aminotransferase-like (Major domain)"/>
    <property type="match status" value="1"/>
</dbReference>
<evidence type="ECO:0000313" key="6">
    <source>
        <dbReference type="EMBL" id="GAA2482852.1"/>
    </source>
</evidence>
<reference evidence="6 7" key="1">
    <citation type="journal article" date="2019" name="Int. J. Syst. Evol. Microbiol.">
        <title>The Global Catalogue of Microorganisms (GCM) 10K type strain sequencing project: providing services to taxonomists for standard genome sequencing and annotation.</title>
        <authorList>
            <consortium name="The Broad Institute Genomics Platform"/>
            <consortium name="The Broad Institute Genome Sequencing Center for Infectious Disease"/>
            <person name="Wu L."/>
            <person name="Ma J."/>
        </authorList>
    </citation>
    <scope>NUCLEOTIDE SEQUENCE [LARGE SCALE GENOMIC DNA]</scope>
    <source>
        <strain evidence="6 7">JCM 5062</strain>
    </source>
</reference>
<keyword evidence="3" id="KW-0808">Transferase</keyword>
<dbReference type="PANTHER" id="PTHR42790">
    <property type="entry name" value="AMINOTRANSFERASE"/>
    <property type="match status" value="1"/>
</dbReference>
<dbReference type="InterPro" id="IPR004839">
    <property type="entry name" value="Aminotransferase_I/II_large"/>
</dbReference>
<evidence type="ECO:0000259" key="5">
    <source>
        <dbReference type="Pfam" id="PF00155"/>
    </source>
</evidence>
<keyword evidence="4" id="KW-0663">Pyridoxal phosphate</keyword>
<evidence type="ECO:0000256" key="1">
    <source>
        <dbReference type="ARBA" id="ARBA00001933"/>
    </source>
</evidence>
<keyword evidence="2" id="KW-0032">Aminotransferase</keyword>
<evidence type="ECO:0000256" key="4">
    <source>
        <dbReference type="ARBA" id="ARBA00022898"/>
    </source>
</evidence>
<dbReference type="PANTHER" id="PTHR42790:SF4">
    <property type="entry name" value="VALINE--PYRUVATE AMINOTRANSFERASE"/>
    <property type="match status" value="1"/>
</dbReference>
<organism evidence="6 7">
    <name type="scientific">Streptomyces gobitricini</name>
    <dbReference type="NCBI Taxonomy" id="68211"/>
    <lineage>
        <taxon>Bacteria</taxon>
        <taxon>Bacillati</taxon>
        <taxon>Actinomycetota</taxon>
        <taxon>Actinomycetes</taxon>
        <taxon>Kitasatosporales</taxon>
        <taxon>Streptomycetaceae</taxon>
        <taxon>Streptomyces</taxon>
    </lineage>
</organism>
<sequence length="422" mass="45811">MGLSLSGTKMAKVSGLRSIMEDIATTTSDTGGASGWLNLSIGNPALISEVQATWQQLTAESLAEDFTTASCLYGPSRGAPALVDAIVADFNARYGWGITAENVVVGPGSQMLCFIAAALFTGPATDGTQQIVLPMTPDYTGYQGLCMHSGGISGVPPKIEQGEDRSFRYAFDFDALQQRNDIGMMLLSSPSNPTGRSIDSAELDRLIGVARRRDVPLIIDHAYGAPFPQIAATATAPAWDEHVINCFTLSKAGLPGERIGFAIGPAHHINAMVSFLANSALHAPQLAQNVAARALTTGRLQDMATEVISPFYRDRRQTAEKLLTELLPDDMDWRLHSSEGGMFCWLWINHAWFDDMALYRQLKTKRVFIVPGRHFFVDPLYTARLANHGKQCFRISLSADESVIGEGIVRIAEALREMRSAS</sequence>
<keyword evidence="7" id="KW-1185">Reference proteome</keyword>
<comment type="cofactor">
    <cofactor evidence="1">
        <name>pyridoxal 5'-phosphate</name>
        <dbReference type="ChEBI" id="CHEBI:597326"/>
    </cofactor>
</comment>
<dbReference type="InterPro" id="IPR015424">
    <property type="entry name" value="PyrdxlP-dep_Trfase"/>
</dbReference>